<dbReference type="KEGG" id="sls:SLINC_6157"/>
<dbReference type="KEGG" id="sls:SLINC_2054"/>
<organism evidence="4 5">
    <name type="scientific">Streptomyces lincolnensis</name>
    <dbReference type="NCBI Taxonomy" id="1915"/>
    <lineage>
        <taxon>Bacteria</taxon>
        <taxon>Bacillati</taxon>
        <taxon>Actinomycetota</taxon>
        <taxon>Actinomycetes</taxon>
        <taxon>Kitasatosporales</taxon>
        <taxon>Streptomycetaceae</taxon>
        <taxon>Streptomyces</taxon>
    </lineage>
</organism>
<dbReference type="AlphaFoldDB" id="A0A1B1MIF6"/>
<evidence type="ECO:0000256" key="1">
    <source>
        <dbReference type="SAM" id="MobiDB-lite"/>
    </source>
</evidence>
<dbReference type="EMBL" id="CP016438">
    <property type="protein sequence ID" value="ANS65647.1"/>
    <property type="molecule type" value="Genomic_DNA"/>
</dbReference>
<reference evidence="4 5" key="1">
    <citation type="submission" date="2016-07" db="EMBL/GenBank/DDBJ databases">
        <title>Enhancement of antibiotic productionsby engineered nitrateutilization in actinobacteria.</title>
        <authorList>
            <person name="Meng S.C."/>
        </authorList>
    </citation>
    <scope>NUCLEOTIDE SEQUENCE [LARGE SCALE GENOMIC DNA]</scope>
    <source>
        <strain evidence="4 5">NRRL 2936</strain>
    </source>
</reference>
<gene>
    <name evidence="2" type="ORF">SLINC_2054</name>
    <name evidence="3" type="ORF">SLINC_3423</name>
    <name evidence="4" type="ORF">SLINC_6157</name>
</gene>
<evidence type="ECO:0000313" key="2">
    <source>
        <dbReference type="EMBL" id="ANS64278.1"/>
    </source>
</evidence>
<feature type="region of interest" description="Disordered" evidence="1">
    <location>
        <begin position="35"/>
        <end position="54"/>
    </location>
</feature>
<proteinExistence type="predicted"/>
<evidence type="ECO:0000313" key="4">
    <source>
        <dbReference type="EMBL" id="ANS68381.1"/>
    </source>
</evidence>
<feature type="region of interest" description="Disordered" evidence="1">
    <location>
        <begin position="161"/>
        <end position="204"/>
    </location>
</feature>
<protein>
    <submittedName>
        <fullName evidence="4">Uncharacterized protein</fullName>
    </submittedName>
</protein>
<sequence>MSLKRAADVSTTGVLPSTPDLSHVLRLHQRFLTRPVAGRRQKRDPTTPHTQPLPGLTRIRFGLIRFRSPLLPESRLFSLPAGTEMFHFPAFPPHTLCVQVWVTAHDDCRVSPFGNPRIKAWLTTPRGLSWPPTSFIGSWCQGIHRAPLKTWPQMLASTVQFSNNDQPPITPPSWASSLGPAPEDRTLRPCPQTPNSVPDTLSASLNVPRSEEQYWKEKTIKCAE</sequence>
<dbReference type="KEGG" id="sls:SLINC_3423"/>
<accession>A0A1B1MIF6</accession>
<dbReference type="EMBL" id="CP016438">
    <property type="protein sequence ID" value="ANS68381.1"/>
    <property type="molecule type" value="Genomic_DNA"/>
</dbReference>
<dbReference type="Proteomes" id="UP000092598">
    <property type="component" value="Chromosome"/>
</dbReference>
<dbReference type="EMBL" id="CP016438">
    <property type="protein sequence ID" value="ANS64278.1"/>
    <property type="molecule type" value="Genomic_DNA"/>
</dbReference>
<name>A0A1B1MIF6_STRLN</name>
<evidence type="ECO:0000313" key="5">
    <source>
        <dbReference type="Proteomes" id="UP000092598"/>
    </source>
</evidence>
<evidence type="ECO:0000313" key="3">
    <source>
        <dbReference type="EMBL" id="ANS65647.1"/>
    </source>
</evidence>
<feature type="compositionally biased region" description="Polar residues" evidence="1">
    <location>
        <begin position="193"/>
        <end position="204"/>
    </location>
</feature>
<keyword evidence="5" id="KW-1185">Reference proteome</keyword>